<feature type="region of interest" description="Disordered" evidence="1">
    <location>
        <begin position="112"/>
        <end position="158"/>
    </location>
</feature>
<feature type="transmembrane region" description="Helical" evidence="2">
    <location>
        <begin position="278"/>
        <end position="301"/>
    </location>
</feature>
<feature type="transmembrane region" description="Helical" evidence="2">
    <location>
        <begin position="363"/>
        <end position="381"/>
    </location>
</feature>
<comment type="caution">
    <text evidence="3">The sequence shown here is derived from an EMBL/GenBank/DDBJ whole genome shotgun (WGS) entry which is preliminary data.</text>
</comment>
<dbReference type="Proteomes" id="UP000751190">
    <property type="component" value="Unassembled WGS sequence"/>
</dbReference>
<dbReference type="InterPro" id="IPR036452">
    <property type="entry name" value="Ribo_hydro-like"/>
</dbReference>
<dbReference type="EMBL" id="JAGTXO010000040">
    <property type="protein sequence ID" value="KAG8459451.1"/>
    <property type="molecule type" value="Genomic_DNA"/>
</dbReference>
<dbReference type="GO" id="GO:0016799">
    <property type="term" value="F:hydrolase activity, hydrolyzing N-glycosyl compounds"/>
    <property type="evidence" value="ECO:0007669"/>
    <property type="project" value="InterPro"/>
</dbReference>
<keyword evidence="4" id="KW-1185">Reference proteome</keyword>
<sequence>MQLARSFAERTDCPVLRYLADAQFLGLQGLWRKLCEGKLPPRCTKEWFFATFCAEDAAAFLRARRADLDERADIVRLLSGHVKPYDVVALMTVLPQTAALFARLGEQHGCASASASGGGADGGDGGNGGDGGDGGGGGASPRPPPTRPPPTRPPPTRPHALLLLLTADAAPPATEVLNLLRDTYHEVALATGGARARAPPAAGPSAAPRAAAMRRLRGRFGQTPPSAARVLPGEPPVAPRGRVERRSELGSAHAEPLASGAICTVLERSCAHARAQQLAVVRTAALVGASCFGTAIISFGADWVRTRRAHPAARSVAELYALDAGFTLRSHAYFLCAILAGCALCASLDVSAAAIVRTRACGCALVGVVLAFGAAVLAPALDGAFDEARFVAQNALVAPGNGRGAPARVWFALDHVRVAGRIADVLLIPLLLLARVAHAWRRPRALVRAHFTATGVFACAHGTFDAYSAALQLGAGVPNPVWLFAGIALIVAAELAIGRELLRSARAHLRARALLVRVQQCVPCLRSDEPTSTAALAPLIGYGTVREREPTELVAHALALFAPERAGAALLRALGPAALHAGGRVGAGGRASAGANAGAGAGANGAPLALVPSDTSPHLLPRVPTAHSHSHSQRAAHDVAPLAAAGCATVTVTTTAAAAAATTATTAIHPPSADVYVVHSAADDAQARLDALALWAEAFERAHGRAPAVWLGSASADLSLVATELLEHMPVYMARCRRLLVLAGARTPDLISSAVEVYAWFALGGRIEEVEVAIVAPDGRGDAGSNAGLGAVVSAFDAFHAMYSLADDDTEVARRLMAAIELAGVAQLNGVLRELLPLVMAAAEHVRVRTSDASV</sequence>
<feature type="transmembrane region" description="Helical" evidence="2">
    <location>
        <begin position="481"/>
        <end position="502"/>
    </location>
</feature>
<proteinExistence type="predicted"/>
<reference evidence="3" key="1">
    <citation type="submission" date="2021-05" db="EMBL/GenBank/DDBJ databases">
        <title>The genome of the haptophyte Pavlova lutheri (Diacronema luteri, Pavlovales) - a model for lipid biosynthesis in eukaryotic algae.</title>
        <authorList>
            <person name="Hulatt C.J."/>
            <person name="Posewitz M.C."/>
        </authorList>
    </citation>
    <scope>NUCLEOTIDE SEQUENCE</scope>
    <source>
        <strain evidence="3">NIVA-4/92</strain>
    </source>
</reference>
<protein>
    <submittedName>
        <fullName evidence="3">Uncharacterized protein</fullName>
    </submittedName>
</protein>
<dbReference type="OrthoDB" id="10625656at2759"/>
<feature type="region of interest" description="Disordered" evidence="1">
    <location>
        <begin position="222"/>
        <end position="241"/>
    </location>
</feature>
<keyword evidence="2" id="KW-1133">Transmembrane helix</keyword>
<dbReference type="Gene3D" id="3.90.245.10">
    <property type="entry name" value="Ribonucleoside hydrolase-like"/>
    <property type="match status" value="1"/>
</dbReference>
<keyword evidence="2" id="KW-0472">Membrane</keyword>
<feature type="transmembrane region" description="Helical" evidence="2">
    <location>
        <begin position="418"/>
        <end position="437"/>
    </location>
</feature>
<feature type="compositionally biased region" description="Pro residues" evidence="1">
    <location>
        <begin position="141"/>
        <end position="157"/>
    </location>
</feature>
<feature type="transmembrane region" description="Helical" evidence="2">
    <location>
        <begin position="449"/>
        <end position="469"/>
    </location>
</feature>
<accession>A0A8J5X6J1</accession>
<evidence type="ECO:0000256" key="1">
    <source>
        <dbReference type="SAM" id="MobiDB-lite"/>
    </source>
</evidence>
<gene>
    <name evidence="3" type="ORF">KFE25_012786</name>
</gene>
<name>A0A8J5X6J1_DIALT</name>
<organism evidence="3 4">
    <name type="scientific">Diacronema lutheri</name>
    <name type="common">Unicellular marine alga</name>
    <name type="synonym">Monochrysis lutheri</name>
    <dbReference type="NCBI Taxonomy" id="2081491"/>
    <lineage>
        <taxon>Eukaryota</taxon>
        <taxon>Haptista</taxon>
        <taxon>Haptophyta</taxon>
        <taxon>Pavlovophyceae</taxon>
        <taxon>Pavlovales</taxon>
        <taxon>Pavlovaceae</taxon>
        <taxon>Diacronema</taxon>
    </lineage>
</organism>
<feature type="compositionally biased region" description="Gly residues" evidence="1">
    <location>
        <begin position="116"/>
        <end position="139"/>
    </location>
</feature>
<evidence type="ECO:0000256" key="2">
    <source>
        <dbReference type="SAM" id="Phobius"/>
    </source>
</evidence>
<evidence type="ECO:0000313" key="3">
    <source>
        <dbReference type="EMBL" id="KAG8459451.1"/>
    </source>
</evidence>
<dbReference type="AlphaFoldDB" id="A0A8J5X6J1"/>
<evidence type="ECO:0000313" key="4">
    <source>
        <dbReference type="Proteomes" id="UP000751190"/>
    </source>
</evidence>
<feature type="transmembrane region" description="Helical" evidence="2">
    <location>
        <begin position="332"/>
        <end position="356"/>
    </location>
</feature>
<keyword evidence="2" id="KW-0812">Transmembrane</keyword>